<dbReference type="PANTHER" id="PTHR43017">
    <property type="entry name" value="GALACTOSIDE O-ACETYLTRANSFERASE"/>
    <property type="match status" value="1"/>
</dbReference>
<dbReference type="GO" id="GO:0008870">
    <property type="term" value="F:galactoside O-acetyltransferase activity"/>
    <property type="evidence" value="ECO:0007669"/>
    <property type="project" value="TreeGrafter"/>
</dbReference>
<evidence type="ECO:0000256" key="2">
    <source>
        <dbReference type="ARBA" id="ARBA00022679"/>
    </source>
</evidence>
<accession>A0A9D2G411</accession>
<proteinExistence type="inferred from homology"/>
<dbReference type="PROSITE" id="PS00101">
    <property type="entry name" value="HEXAPEP_TRANSFERASES"/>
    <property type="match status" value="1"/>
</dbReference>
<dbReference type="InterPro" id="IPR024688">
    <property type="entry name" value="Mac_dom"/>
</dbReference>
<dbReference type="PANTHER" id="PTHR43017:SF1">
    <property type="entry name" value="ACETYLTRANSFERASE YJL218W-RELATED"/>
    <property type="match status" value="1"/>
</dbReference>
<dbReference type="Pfam" id="PF12464">
    <property type="entry name" value="Mac"/>
    <property type="match status" value="1"/>
</dbReference>
<evidence type="ECO:0000256" key="3">
    <source>
        <dbReference type="ARBA" id="ARBA00022737"/>
    </source>
</evidence>
<reference evidence="7" key="2">
    <citation type="submission" date="2021-04" db="EMBL/GenBank/DDBJ databases">
        <authorList>
            <person name="Gilroy R."/>
        </authorList>
    </citation>
    <scope>NUCLEOTIDE SEQUENCE</scope>
    <source>
        <strain evidence="7">ChiW7-2402</strain>
    </source>
</reference>
<keyword evidence="3" id="KW-0677">Repeat</keyword>
<gene>
    <name evidence="7" type="ORF">H9964_01220</name>
</gene>
<dbReference type="Proteomes" id="UP000824102">
    <property type="component" value="Unassembled WGS sequence"/>
</dbReference>
<evidence type="ECO:0000313" key="7">
    <source>
        <dbReference type="EMBL" id="HIZ72183.1"/>
    </source>
</evidence>
<dbReference type="FunFam" id="2.160.10.10:FF:000025">
    <property type="entry name" value="Hexapeptide-repeat containing-acetyltransferase"/>
    <property type="match status" value="1"/>
</dbReference>
<dbReference type="AlphaFoldDB" id="A0A9D2G411"/>
<dbReference type="SUPFAM" id="SSF51161">
    <property type="entry name" value="Trimeric LpxA-like enzymes"/>
    <property type="match status" value="1"/>
</dbReference>
<comment type="caution">
    <text evidence="7">The sequence shown here is derived from an EMBL/GenBank/DDBJ whole genome shotgun (WGS) entry which is preliminary data.</text>
</comment>
<feature type="domain" description="Maltose/galactoside acetyltransferase" evidence="6">
    <location>
        <begin position="6"/>
        <end position="60"/>
    </location>
</feature>
<evidence type="ECO:0000256" key="1">
    <source>
        <dbReference type="ARBA" id="ARBA00007274"/>
    </source>
</evidence>
<dbReference type="InterPro" id="IPR018357">
    <property type="entry name" value="Hexapep_transf_CS"/>
</dbReference>
<dbReference type="CDD" id="cd03357">
    <property type="entry name" value="LbH_MAT_GAT"/>
    <property type="match status" value="1"/>
</dbReference>
<dbReference type="InterPro" id="IPR001451">
    <property type="entry name" value="Hexapep"/>
</dbReference>
<dbReference type="InterPro" id="IPR039369">
    <property type="entry name" value="LacA-like"/>
</dbReference>
<dbReference type="Gene3D" id="2.160.10.10">
    <property type="entry name" value="Hexapeptide repeat proteins"/>
    <property type="match status" value="1"/>
</dbReference>
<comment type="similarity">
    <text evidence="1 5">Belongs to the transferase hexapeptide repeat family.</text>
</comment>
<dbReference type="Pfam" id="PF00132">
    <property type="entry name" value="Hexapep"/>
    <property type="match status" value="1"/>
</dbReference>
<keyword evidence="2 5" id="KW-0808">Transferase</keyword>
<evidence type="ECO:0000313" key="8">
    <source>
        <dbReference type="Proteomes" id="UP000824102"/>
    </source>
</evidence>
<evidence type="ECO:0000256" key="4">
    <source>
        <dbReference type="ARBA" id="ARBA00023315"/>
    </source>
</evidence>
<dbReference type="SMART" id="SM01266">
    <property type="entry name" value="Mac"/>
    <property type="match status" value="1"/>
</dbReference>
<sequence>MNMTEWEKMLAGLPQNDRAPELEARRLVAKRLFRAYNKTTEEDMKVREEIMRQLFRSVGKNVFIEPDFICEMGNNITIGDNVFMNFGCIIFDMGEVTIGSSVMFGPRVGIYTTNHAFDPEERIKNIVVSKPVTIGDRVWVAADVKIVQGVTIGENSIIGAGSVVTHDIPANVIAAGNPCRVLRKITKEDRWLKDESPLL</sequence>
<organism evidence="7 8">
    <name type="scientific">Candidatus Gallimonas intestinavium</name>
    <dbReference type="NCBI Taxonomy" id="2838603"/>
    <lineage>
        <taxon>Bacteria</taxon>
        <taxon>Bacillati</taxon>
        <taxon>Bacillota</taxon>
        <taxon>Clostridia</taxon>
        <taxon>Candidatus Gallimonas</taxon>
    </lineage>
</organism>
<reference evidence="7" key="1">
    <citation type="journal article" date="2021" name="PeerJ">
        <title>Extensive microbial diversity within the chicken gut microbiome revealed by metagenomics and culture.</title>
        <authorList>
            <person name="Gilroy R."/>
            <person name="Ravi A."/>
            <person name="Getino M."/>
            <person name="Pursley I."/>
            <person name="Horton D.L."/>
            <person name="Alikhan N.F."/>
            <person name="Baker D."/>
            <person name="Gharbi K."/>
            <person name="Hall N."/>
            <person name="Watson M."/>
            <person name="Adriaenssens E.M."/>
            <person name="Foster-Nyarko E."/>
            <person name="Jarju S."/>
            <person name="Secka A."/>
            <person name="Antonio M."/>
            <person name="Oren A."/>
            <person name="Chaudhuri R.R."/>
            <person name="La Ragione R."/>
            <person name="Hildebrand F."/>
            <person name="Pallen M.J."/>
        </authorList>
    </citation>
    <scope>NUCLEOTIDE SEQUENCE</scope>
    <source>
        <strain evidence="7">ChiW7-2402</strain>
    </source>
</reference>
<evidence type="ECO:0000256" key="5">
    <source>
        <dbReference type="RuleBase" id="RU367021"/>
    </source>
</evidence>
<dbReference type="EMBL" id="DXBB01000025">
    <property type="protein sequence ID" value="HIZ72183.1"/>
    <property type="molecule type" value="Genomic_DNA"/>
</dbReference>
<dbReference type="InterPro" id="IPR011004">
    <property type="entry name" value="Trimer_LpxA-like_sf"/>
</dbReference>
<name>A0A9D2G411_9FIRM</name>
<keyword evidence="4 5" id="KW-0012">Acyltransferase</keyword>
<evidence type="ECO:0000259" key="6">
    <source>
        <dbReference type="SMART" id="SM01266"/>
    </source>
</evidence>
<dbReference type="EC" id="2.3.1.-" evidence="5"/>
<protein>
    <recommendedName>
        <fullName evidence="5">Acetyltransferase</fullName>
        <ecNumber evidence="5">2.3.1.-</ecNumber>
    </recommendedName>
</protein>